<keyword evidence="1 4" id="KW-0645">Protease</keyword>
<dbReference type="PRINTS" id="PR00834">
    <property type="entry name" value="PROTEASES2C"/>
</dbReference>
<gene>
    <name evidence="4" type="primary">htrA</name>
    <name evidence="4" type="ORF">DSM104440_01773</name>
</gene>
<dbReference type="PANTHER" id="PTHR43343">
    <property type="entry name" value="PEPTIDASE S12"/>
    <property type="match status" value="1"/>
</dbReference>
<organism evidence="4 5">
    <name type="scientific">Usitatibacter palustris</name>
    <dbReference type="NCBI Taxonomy" id="2732487"/>
    <lineage>
        <taxon>Bacteria</taxon>
        <taxon>Pseudomonadati</taxon>
        <taxon>Pseudomonadota</taxon>
        <taxon>Betaproteobacteria</taxon>
        <taxon>Nitrosomonadales</taxon>
        <taxon>Usitatibacteraceae</taxon>
        <taxon>Usitatibacter</taxon>
    </lineage>
</organism>
<dbReference type="SUPFAM" id="SSF50156">
    <property type="entry name" value="PDZ domain-like"/>
    <property type="match status" value="1"/>
</dbReference>
<accession>A0A6M4H7W1</accession>
<dbReference type="InterPro" id="IPR009003">
    <property type="entry name" value="Peptidase_S1_PA"/>
</dbReference>
<evidence type="ECO:0000313" key="4">
    <source>
        <dbReference type="EMBL" id="QJR14958.1"/>
    </source>
</evidence>
<evidence type="ECO:0000256" key="1">
    <source>
        <dbReference type="ARBA" id="ARBA00022670"/>
    </source>
</evidence>
<dbReference type="InterPro" id="IPR051201">
    <property type="entry name" value="Chloro_Bact_Ser_Proteases"/>
</dbReference>
<dbReference type="InterPro" id="IPR036034">
    <property type="entry name" value="PDZ_sf"/>
</dbReference>
<dbReference type="Gene3D" id="2.40.10.120">
    <property type="match status" value="1"/>
</dbReference>
<keyword evidence="2" id="KW-0378">Hydrolase</keyword>
<dbReference type="RefSeq" id="WP_171161822.1">
    <property type="nucleotide sequence ID" value="NZ_CP053073.1"/>
</dbReference>
<sequence>MNDLSLFDAYSGAVTAAVKRVRPAVVHLAVERPDGRHGSGSGFVIARSGYAVTNSHVASGARTINVSLPDGRESSADLVGDDPGSDLAVIRLTAPVDEFCELGDSSRIEAGQVAVAIGSPYGFQHTVTAGIVSALGRTMRAQNGRLIDDVIQTDAALNPGNSGGPLVDSRGDVIGVNTAVILPAQGVGFAIAANAARRIVGYLITEGRVPRARIGLAGQTVPVSRRVVRYFDLPNETAVRVMMVEKESPAAKAGVMEGDLVVALDDEPIRSVDDLQRLLTGHDSARREKLVVIRRTQRLEFIVKPHPLSS</sequence>
<dbReference type="AlphaFoldDB" id="A0A6M4H7W1"/>
<evidence type="ECO:0000256" key="2">
    <source>
        <dbReference type="ARBA" id="ARBA00022801"/>
    </source>
</evidence>
<evidence type="ECO:0000259" key="3">
    <source>
        <dbReference type="SMART" id="SM00228"/>
    </source>
</evidence>
<name>A0A6M4H7W1_9PROT</name>
<dbReference type="Pfam" id="PF13365">
    <property type="entry name" value="Trypsin_2"/>
    <property type="match status" value="1"/>
</dbReference>
<proteinExistence type="predicted"/>
<keyword evidence="5" id="KW-1185">Reference proteome</keyword>
<dbReference type="InterPro" id="IPR041489">
    <property type="entry name" value="PDZ_6"/>
</dbReference>
<dbReference type="InterPro" id="IPR001940">
    <property type="entry name" value="Peptidase_S1C"/>
</dbReference>
<dbReference type="Proteomes" id="UP000503096">
    <property type="component" value="Chromosome"/>
</dbReference>
<reference evidence="4 5" key="1">
    <citation type="submission" date="2020-04" db="EMBL/GenBank/DDBJ databases">
        <title>Usitatibacter rugosus gen. nov., sp. nov. and Usitatibacter palustris sp. nov., novel members of Usitatibacteraceae fam. nov. within the order Nitrosomonadales isolated from soil.</title>
        <authorList>
            <person name="Huber K.J."/>
            <person name="Neumann-Schaal M."/>
            <person name="Geppert A."/>
            <person name="Luckner M."/>
            <person name="Wanner G."/>
            <person name="Overmann J."/>
        </authorList>
    </citation>
    <scope>NUCLEOTIDE SEQUENCE [LARGE SCALE GENOMIC DNA]</scope>
    <source>
        <strain evidence="4 5">Swamp67</strain>
    </source>
</reference>
<dbReference type="SUPFAM" id="SSF50494">
    <property type="entry name" value="Trypsin-like serine proteases"/>
    <property type="match status" value="1"/>
</dbReference>
<feature type="domain" description="PDZ" evidence="3">
    <location>
        <begin position="185"/>
        <end position="296"/>
    </location>
</feature>
<dbReference type="KEGG" id="upl:DSM104440_01773"/>
<protein>
    <submittedName>
        <fullName evidence="4">Serine protease HtrA</fullName>
    </submittedName>
</protein>
<dbReference type="Pfam" id="PF17820">
    <property type="entry name" value="PDZ_6"/>
    <property type="match status" value="1"/>
</dbReference>
<dbReference type="PANTHER" id="PTHR43343:SF3">
    <property type="entry name" value="PROTEASE DO-LIKE 8, CHLOROPLASTIC"/>
    <property type="match status" value="1"/>
</dbReference>
<evidence type="ECO:0000313" key="5">
    <source>
        <dbReference type="Proteomes" id="UP000503096"/>
    </source>
</evidence>
<dbReference type="Gene3D" id="2.30.42.10">
    <property type="match status" value="1"/>
</dbReference>
<dbReference type="GO" id="GO:0004252">
    <property type="term" value="F:serine-type endopeptidase activity"/>
    <property type="evidence" value="ECO:0007669"/>
    <property type="project" value="InterPro"/>
</dbReference>
<dbReference type="InterPro" id="IPR001478">
    <property type="entry name" value="PDZ"/>
</dbReference>
<dbReference type="SMART" id="SM00228">
    <property type="entry name" value="PDZ"/>
    <property type="match status" value="1"/>
</dbReference>
<dbReference type="EMBL" id="CP053073">
    <property type="protein sequence ID" value="QJR14958.1"/>
    <property type="molecule type" value="Genomic_DNA"/>
</dbReference>
<dbReference type="InParanoid" id="A0A6M4H7W1"/>
<dbReference type="GO" id="GO:0006508">
    <property type="term" value="P:proteolysis"/>
    <property type="evidence" value="ECO:0007669"/>
    <property type="project" value="UniProtKB-KW"/>
</dbReference>